<accession>A0A267FVJ6</accession>
<keyword evidence="2" id="KW-0677">Repeat</keyword>
<dbReference type="SMART" id="SM00612">
    <property type="entry name" value="Kelch"/>
    <property type="match status" value="1"/>
</dbReference>
<dbReference type="PROSITE" id="PS50097">
    <property type="entry name" value="BTB"/>
    <property type="match status" value="1"/>
</dbReference>
<dbReference type="AlphaFoldDB" id="A0A267FVJ6"/>
<dbReference type="PANTHER" id="PTHR24412:SF489">
    <property type="entry name" value="RING FINGER DOMAIN AND KELCH REPEAT-CONTAINING PROTEIN DDB_G0271372"/>
    <property type="match status" value="1"/>
</dbReference>
<organism evidence="4 5">
    <name type="scientific">Macrostomum lignano</name>
    <dbReference type="NCBI Taxonomy" id="282301"/>
    <lineage>
        <taxon>Eukaryota</taxon>
        <taxon>Metazoa</taxon>
        <taxon>Spiralia</taxon>
        <taxon>Lophotrochozoa</taxon>
        <taxon>Platyhelminthes</taxon>
        <taxon>Rhabditophora</taxon>
        <taxon>Macrostomorpha</taxon>
        <taxon>Macrostomida</taxon>
        <taxon>Macrostomidae</taxon>
        <taxon>Macrostomum</taxon>
    </lineage>
</organism>
<dbReference type="OrthoDB" id="7956040at2759"/>
<comment type="caution">
    <text evidence="4">The sequence shown here is derived from an EMBL/GenBank/DDBJ whole genome shotgun (WGS) entry which is preliminary data.</text>
</comment>
<dbReference type="SUPFAM" id="SSF54695">
    <property type="entry name" value="POZ domain"/>
    <property type="match status" value="1"/>
</dbReference>
<dbReference type="EMBL" id="NIVC01000724">
    <property type="protein sequence ID" value="PAA77773.1"/>
    <property type="molecule type" value="Genomic_DNA"/>
</dbReference>
<dbReference type="PANTHER" id="PTHR24412">
    <property type="entry name" value="KELCH PROTEIN"/>
    <property type="match status" value="1"/>
</dbReference>
<dbReference type="Gene3D" id="1.25.40.420">
    <property type="match status" value="1"/>
</dbReference>
<dbReference type="SMART" id="SM00875">
    <property type="entry name" value="BACK"/>
    <property type="match status" value="1"/>
</dbReference>
<dbReference type="Gene3D" id="2.120.10.80">
    <property type="entry name" value="Kelch-type beta propeller"/>
    <property type="match status" value="1"/>
</dbReference>
<evidence type="ECO:0000313" key="4">
    <source>
        <dbReference type="EMBL" id="PAA77773.1"/>
    </source>
</evidence>
<protein>
    <recommendedName>
        <fullName evidence="3">BTB domain-containing protein</fullName>
    </recommendedName>
</protein>
<dbReference type="InterPro" id="IPR011705">
    <property type="entry name" value="BACK"/>
</dbReference>
<evidence type="ECO:0000259" key="3">
    <source>
        <dbReference type="PROSITE" id="PS50097"/>
    </source>
</evidence>
<dbReference type="Pfam" id="PF00651">
    <property type="entry name" value="BTB"/>
    <property type="match status" value="1"/>
</dbReference>
<evidence type="ECO:0000313" key="5">
    <source>
        <dbReference type="Proteomes" id="UP000215902"/>
    </source>
</evidence>
<dbReference type="InterPro" id="IPR015915">
    <property type="entry name" value="Kelch-typ_b-propeller"/>
</dbReference>
<dbReference type="Gene3D" id="3.30.710.10">
    <property type="entry name" value="Potassium Channel Kv1.1, Chain A"/>
    <property type="match status" value="1"/>
</dbReference>
<dbReference type="Proteomes" id="UP000215902">
    <property type="component" value="Unassembled WGS sequence"/>
</dbReference>
<dbReference type="InterPro" id="IPR006652">
    <property type="entry name" value="Kelch_1"/>
</dbReference>
<proteinExistence type="predicted"/>
<feature type="domain" description="BTB" evidence="3">
    <location>
        <begin position="66"/>
        <end position="133"/>
    </location>
</feature>
<dbReference type="Pfam" id="PF07707">
    <property type="entry name" value="BACK"/>
    <property type="match status" value="1"/>
</dbReference>
<reference evidence="4 5" key="1">
    <citation type="submission" date="2017-06" db="EMBL/GenBank/DDBJ databases">
        <title>A platform for efficient transgenesis in Macrostomum lignano, a flatworm model organism for stem cell research.</title>
        <authorList>
            <person name="Berezikov E."/>
        </authorList>
    </citation>
    <scope>NUCLEOTIDE SEQUENCE [LARGE SCALE GENOMIC DNA]</scope>
    <source>
        <strain evidence="4">DV1</strain>
        <tissue evidence="4">Whole organism</tissue>
    </source>
</reference>
<dbReference type="InterPro" id="IPR000210">
    <property type="entry name" value="BTB/POZ_dom"/>
</dbReference>
<dbReference type="Pfam" id="PF01344">
    <property type="entry name" value="Kelch_1"/>
    <property type="match status" value="1"/>
</dbReference>
<keyword evidence="1" id="KW-0880">Kelch repeat</keyword>
<dbReference type="InterPro" id="IPR011333">
    <property type="entry name" value="SKP1/BTB/POZ_sf"/>
</dbReference>
<dbReference type="SUPFAM" id="SSF117281">
    <property type="entry name" value="Kelch motif"/>
    <property type="match status" value="1"/>
</dbReference>
<feature type="non-terminal residue" evidence="4">
    <location>
        <position position="1"/>
    </location>
</feature>
<keyword evidence="5" id="KW-1185">Reference proteome</keyword>
<gene>
    <name evidence="4" type="ORF">BOX15_Mlig018499g2</name>
</gene>
<dbReference type="SMART" id="SM00225">
    <property type="entry name" value="BTB"/>
    <property type="match status" value="1"/>
</dbReference>
<evidence type="ECO:0000256" key="1">
    <source>
        <dbReference type="ARBA" id="ARBA00022441"/>
    </source>
</evidence>
<dbReference type="STRING" id="282301.A0A267FVJ6"/>
<sequence length="611" mass="66824">PPPPPSPLAAATAATAAPSCSLELPELPRRRNSDTPVTVSLQLEVSNHPPELLASLNALRCEAAFTDVALEADTCTLHAHRALLAAASPYFRAMFSSQFKEGAASTVSVTSVSGETLRLIVEYVYTSKIEITTDNVQDLTVGCKLLHFPLILHQCVSFLMHHLDSTNAVTMEQFAAAYDFVELREEARQRVLENFASLAESNELAELTLEQLTGCLQSDDLFVRSEDEVARAVLRWVGHRPVERSQHLSGLLLGCRLSCLSREFIQSELLPSPLLRDFSSELLTQLTGHLSLEESPDATPRPSTLRREQLVVLSHDYLEAYNPAKDKWCRIAFPAGGFRPTARDSAVCVLENEIWLTGGVDSQGRALPDVVRYSPLTNAWSEGPPLLSARSRHTCVCVRGSLLVMGGVGLDGRMCTGAEVLRLRAGGQAVWEPAGQLPEHACRKEASATALSSSCLIEVGGVKVMNGNTLIMNTLDQHLVNDKGVEYTGEYYVLPEKLRCALLAVIDNLVLILSSQTGKFWCLEPMRKSVRSLPALRPEPTQPLLCATVCDRRLYCVDRGHPHSIAVFDPSPAAGQLCGRLNCLRRFCIASLCSCEDKTLSLCFFGLFLVS</sequence>
<evidence type="ECO:0000256" key="2">
    <source>
        <dbReference type="ARBA" id="ARBA00022737"/>
    </source>
</evidence>
<name>A0A267FVJ6_9PLAT</name>